<protein>
    <recommendedName>
        <fullName evidence="3">Reverse transcriptase</fullName>
    </recommendedName>
</protein>
<dbReference type="EMBL" id="JACMSC010000010">
    <property type="protein sequence ID" value="KAG6505729.1"/>
    <property type="molecule type" value="Genomic_DNA"/>
</dbReference>
<keyword evidence="2" id="KW-1185">Reference proteome</keyword>
<proteinExistence type="predicted"/>
<name>A0A8J5GLL5_ZINOF</name>
<dbReference type="Proteomes" id="UP000734854">
    <property type="component" value="Unassembled WGS sequence"/>
</dbReference>
<dbReference type="AlphaFoldDB" id="A0A8J5GLL5"/>
<evidence type="ECO:0000313" key="1">
    <source>
        <dbReference type="EMBL" id="KAG6505729.1"/>
    </source>
</evidence>
<gene>
    <name evidence="1" type="ORF">ZIOFF_038094</name>
</gene>
<evidence type="ECO:0008006" key="3">
    <source>
        <dbReference type="Google" id="ProtNLM"/>
    </source>
</evidence>
<comment type="caution">
    <text evidence="1">The sequence shown here is derived from an EMBL/GenBank/DDBJ whole genome shotgun (WGS) entry which is preliminary data.</text>
</comment>
<reference evidence="1 2" key="1">
    <citation type="submission" date="2020-08" db="EMBL/GenBank/DDBJ databases">
        <title>Plant Genome Project.</title>
        <authorList>
            <person name="Zhang R.-G."/>
        </authorList>
    </citation>
    <scope>NUCLEOTIDE SEQUENCE [LARGE SCALE GENOMIC DNA]</scope>
    <source>
        <tissue evidence="1">Rhizome</tissue>
    </source>
</reference>
<accession>A0A8J5GLL5</accession>
<sequence>MNHKLNYRVRGDNLILKLDMAKAYDRVQWASLYKVMQPFGFSMAFIGIIKRCIEDCLFSVKINGCLSDDIMILMNGSLNCIKKVKSFLVGYMKNSGQVINRAKYSLGFLSRQNVLWPVGSSSPVNVPIKRNTSPWWKRLMKIRMVAEQQIGWRLGQGRIIFWHDSWLDKGPLFIDNDIVGSPNILIFDFMDDRMDEKEAVCVSSS</sequence>
<evidence type="ECO:0000313" key="2">
    <source>
        <dbReference type="Proteomes" id="UP000734854"/>
    </source>
</evidence>
<organism evidence="1 2">
    <name type="scientific">Zingiber officinale</name>
    <name type="common">Ginger</name>
    <name type="synonym">Amomum zingiber</name>
    <dbReference type="NCBI Taxonomy" id="94328"/>
    <lineage>
        <taxon>Eukaryota</taxon>
        <taxon>Viridiplantae</taxon>
        <taxon>Streptophyta</taxon>
        <taxon>Embryophyta</taxon>
        <taxon>Tracheophyta</taxon>
        <taxon>Spermatophyta</taxon>
        <taxon>Magnoliopsida</taxon>
        <taxon>Liliopsida</taxon>
        <taxon>Zingiberales</taxon>
        <taxon>Zingiberaceae</taxon>
        <taxon>Zingiber</taxon>
    </lineage>
</organism>